<dbReference type="eggNOG" id="KOG2583">
    <property type="taxonomic scope" value="Eukaryota"/>
</dbReference>
<dbReference type="Bgee" id="ENSLACG00000008162">
    <property type="expression patterns" value="Expressed in chordate pharynx and 6 other cell types or tissues"/>
</dbReference>
<accession>H3AHX9</accession>
<dbReference type="SUPFAM" id="SSF63411">
    <property type="entry name" value="LuxS/MPP-like metallohydrolase"/>
    <property type="match status" value="2"/>
</dbReference>
<name>H3AHX9_LATCH</name>
<evidence type="ECO:0000313" key="7">
    <source>
        <dbReference type="Proteomes" id="UP000008672"/>
    </source>
</evidence>
<keyword evidence="7" id="KW-1185">Reference proteome</keyword>
<dbReference type="GO" id="GO:0016020">
    <property type="term" value="C:membrane"/>
    <property type="evidence" value="ECO:0007669"/>
    <property type="project" value="UniProtKB-ARBA"/>
</dbReference>
<proteinExistence type="predicted"/>
<evidence type="ECO:0000259" key="5">
    <source>
        <dbReference type="Pfam" id="PF05193"/>
    </source>
</evidence>
<dbReference type="Gene3D" id="3.30.830.10">
    <property type="entry name" value="Metalloenzyme, LuxS/M16 peptidase-like"/>
    <property type="match status" value="2"/>
</dbReference>
<dbReference type="GO" id="GO:0046872">
    <property type="term" value="F:metal ion binding"/>
    <property type="evidence" value="ECO:0007669"/>
    <property type="project" value="InterPro"/>
</dbReference>
<dbReference type="EMBL" id="AFYH01152781">
    <property type="status" value="NOT_ANNOTATED_CDS"/>
    <property type="molecule type" value="Genomic_DNA"/>
</dbReference>
<sequence length="456" mass="48866">SRSTIQLKFSERRLYSAKAAPKLEARAAGERVSLPPQDLQVTKLPNGLVIASLENYSPISKIGVFVKAGSRYENATNLGITHVLRLASNLTTKGASAFKITRGIEAVGSSLRVVHTAPSVNFTPQFSLDVADSDTVMEYLINVTTAPEFRIWEVSELTSRIKVDKAIAFQNPQIRVLENLHAAAFRNSLGNSLFCPDYMIGQITSEQLHSFVQNNFTNGRMALVGLGVEHSVLRQVGEQFFNMRSGPGAPAVKASYRGAEVREQNRDSLVSAAVVAEGVATGAVDAEAFNVLQQTLGTGPSIKRGSNMGSKLYHEVAKTVNEPFDVSAFNVNYSDSGLFGIYTIAQVDTAGDVIKAALAQIKTIARGELNEADVARAKKQLKVRSLMSVETLDGLLNEIGSQALTTGTYIPPATALKKIDSVSVADVVGAAKKFIAGKKSMAASGNLRSTPFVDEL</sequence>
<evidence type="ECO:0000259" key="4">
    <source>
        <dbReference type="Pfam" id="PF00675"/>
    </source>
</evidence>
<dbReference type="InterPro" id="IPR007863">
    <property type="entry name" value="Peptidase_M16_C"/>
</dbReference>
<dbReference type="InterPro" id="IPR011765">
    <property type="entry name" value="Pept_M16_N"/>
</dbReference>
<dbReference type="FunFam" id="3.30.830.10:FF:000039">
    <property type="entry name" value="Ubiquinol-cytochrome c reductase core subunit 2"/>
    <property type="match status" value="1"/>
</dbReference>
<dbReference type="PANTHER" id="PTHR11851:SF226">
    <property type="entry name" value="CYTOCHROME B-C1 COMPLEX SUBUNIT 2, MITOCHONDRIAL"/>
    <property type="match status" value="1"/>
</dbReference>
<keyword evidence="2" id="KW-0809">Transit peptide</keyword>
<dbReference type="OMA" id="APKFALY"/>
<dbReference type="FunCoup" id="H3AHX9">
    <property type="interactions" value="1274"/>
</dbReference>
<dbReference type="STRING" id="7897.ENSLACP00000009250"/>
<reference evidence="7" key="1">
    <citation type="submission" date="2011-08" db="EMBL/GenBank/DDBJ databases">
        <title>The draft genome of Latimeria chalumnae.</title>
        <authorList>
            <person name="Di Palma F."/>
            <person name="Alfoldi J."/>
            <person name="Johnson J."/>
            <person name="Berlin A."/>
            <person name="Gnerre S."/>
            <person name="Jaffe D."/>
            <person name="MacCallum I."/>
            <person name="Young S."/>
            <person name="Walker B.J."/>
            <person name="Lander E."/>
            <person name="Lindblad-Toh K."/>
        </authorList>
    </citation>
    <scope>NUCLEOTIDE SEQUENCE [LARGE SCALE GENOMIC DNA]</scope>
    <source>
        <strain evidence="7">Wild caught</strain>
    </source>
</reference>
<keyword evidence="3" id="KW-0496">Mitochondrion</keyword>
<dbReference type="InParanoid" id="H3AHX9"/>
<comment type="subcellular location">
    <subcellularLocation>
        <location evidence="1">Mitochondrion</location>
    </subcellularLocation>
</comment>
<dbReference type="AlphaFoldDB" id="H3AHX9"/>
<dbReference type="PANTHER" id="PTHR11851">
    <property type="entry name" value="METALLOPROTEASE"/>
    <property type="match status" value="1"/>
</dbReference>
<gene>
    <name evidence="6" type="primary">UQCRC2</name>
</gene>
<dbReference type="EMBL" id="AFYH01152779">
    <property type="status" value="NOT_ANNOTATED_CDS"/>
    <property type="molecule type" value="Genomic_DNA"/>
</dbReference>
<dbReference type="Proteomes" id="UP000008672">
    <property type="component" value="Unassembled WGS sequence"/>
</dbReference>
<feature type="domain" description="Peptidase M16 C-terminal" evidence="5">
    <location>
        <begin position="203"/>
        <end position="381"/>
    </location>
</feature>
<feature type="domain" description="Peptidase M16 N-terminal" evidence="4">
    <location>
        <begin position="50"/>
        <end position="197"/>
    </location>
</feature>
<dbReference type="EMBL" id="AFYH01152778">
    <property type="status" value="NOT_ANNOTATED_CDS"/>
    <property type="molecule type" value="Genomic_DNA"/>
</dbReference>
<dbReference type="EMBL" id="AFYH01152780">
    <property type="status" value="NOT_ANNOTATED_CDS"/>
    <property type="molecule type" value="Genomic_DNA"/>
</dbReference>
<dbReference type="GeneTree" id="ENSGT00940000154915"/>
<dbReference type="InterPro" id="IPR011249">
    <property type="entry name" value="Metalloenz_LuxS/M16"/>
</dbReference>
<evidence type="ECO:0000313" key="6">
    <source>
        <dbReference type="Ensembl" id="ENSLACP00000009250.1"/>
    </source>
</evidence>
<reference evidence="6" key="3">
    <citation type="submission" date="2025-09" db="UniProtKB">
        <authorList>
            <consortium name="Ensembl"/>
        </authorList>
    </citation>
    <scope>IDENTIFICATION</scope>
</reference>
<dbReference type="FunFam" id="3.30.830.10:FF:000021">
    <property type="entry name" value="Cytochrome b-c1 complex subunit 2"/>
    <property type="match status" value="1"/>
</dbReference>
<dbReference type="EMBL" id="AFYH01152782">
    <property type="status" value="NOT_ANNOTATED_CDS"/>
    <property type="molecule type" value="Genomic_DNA"/>
</dbReference>
<dbReference type="Pfam" id="PF05193">
    <property type="entry name" value="Peptidase_M16_C"/>
    <property type="match status" value="1"/>
</dbReference>
<reference evidence="6" key="2">
    <citation type="submission" date="2025-08" db="UniProtKB">
        <authorList>
            <consortium name="Ensembl"/>
        </authorList>
    </citation>
    <scope>IDENTIFICATION</scope>
</reference>
<protein>
    <submittedName>
        <fullName evidence="6">Ubiquinol-cytochrome c reductase core protein 2</fullName>
    </submittedName>
</protein>
<evidence type="ECO:0000256" key="2">
    <source>
        <dbReference type="ARBA" id="ARBA00022946"/>
    </source>
</evidence>
<evidence type="ECO:0000256" key="1">
    <source>
        <dbReference type="ARBA" id="ARBA00004173"/>
    </source>
</evidence>
<dbReference type="InterPro" id="IPR050361">
    <property type="entry name" value="MPP/UQCRC_Complex"/>
</dbReference>
<organism evidence="6 7">
    <name type="scientific">Latimeria chalumnae</name>
    <name type="common">Coelacanth</name>
    <dbReference type="NCBI Taxonomy" id="7897"/>
    <lineage>
        <taxon>Eukaryota</taxon>
        <taxon>Metazoa</taxon>
        <taxon>Chordata</taxon>
        <taxon>Craniata</taxon>
        <taxon>Vertebrata</taxon>
        <taxon>Euteleostomi</taxon>
        <taxon>Coelacanthiformes</taxon>
        <taxon>Coelacanthidae</taxon>
        <taxon>Latimeria</taxon>
    </lineage>
</organism>
<dbReference type="Pfam" id="PF00675">
    <property type="entry name" value="Peptidase_M16"/>
    <property type="match status" value="1"/>
</dbReference>
<dbReference type="GO" id="GO:0005739">
    <property type="term" value="C:mitochondrion"/>
    <property type="evidence" value="ECO:0007669"/>
    <property type="project" value="UniProtKB-SubCell"/>
</dbReference>
<evidence type="ECO:0000256" key="3">
    <source>
        <dbReference type="ARBA" id="ARBA00023128"/>
    </source>
</evidence>
<dbReference type="Ensembl" id="ENSLACT00000009321.1">
    <property type="protein sequence ID" value="ENSLACP00000009250.1"/>
    <property type="gene ID" value="ENSLACG00000008162.2"/>
</dbReference>